<protein>
    <submittedName>
        <fullName evidence="3">YceI family protein</fullName>
    </submittedName>
</protein>
<dbReference type="EMBL" id="BAABHJ010000040">
    <property type="protein sequence ID" value="GAA4617568.1"/>
    <property type="molecule type" value="Genomic_DNA"/>
</dbReference>
<dbReference type="InterPro" id="IPR036761">
    <property type="entry name" value="TTHA0802/YceI-like_sf"/>
</dbReference>
<dbReference type="Proteomes" id="UP001500212">
    <property type="component" value="Unassembled WGS sequence"/>
</dbReference>
<comment type="caution">
    <text evidence="3">The sequence shown here is derived from an EMBL/GenBank/DDBJ whole genome shotgun (WGS) entry which is preliminary data.</text>
</comment>
<keyword evidence="4" id="KW-1185">Reference proteome</keyword>
<gene>
    <name evidence="3" type="ORF">GCM10023195_78490</name>
</gene>
<evidence type="ECO:0000256" key="1">
    <source>
        <dbReference type="ARBA" id="ARBA00008812"/>
    </source>
</evidence>
<dbReference type="Gene3D" id="2.40.128.110">
    <property type="entry name" value="Lipid/polyisoprenoid-binding, YceI-like"/>
    <property type="match status" value="1"/>
</dbReference>
<evidence type="ECO:0000259" key="2">
    <source>
        <dbReference type="SMART" id="SM00867"/>
    </source>
</evidence>
<dbReference type="SUPFAM" id="SSF101874">
    <property type="entry name" value="YceI-like"/>
    <property type="match status" value="1"/>
</dbReference>
<dbReference type="SMART" id="SM00867">
    <property type="entry name" value="YceI"/>
    <property type="match status" value="1"/>
</dbReference>
<accession>A0ABP8TVJ3</accession>
<dbReference type="PANTHER" id="PTHR34406:SF1">
    <property type="entry name" value="PROTEIN YCEI"/>
    <property type="match status" value="1"/>
</dbReference>
<name>A0ABP8TVJ3_9ACTN</name>
<proteinExistence type="inferred from homology"/>
<dbReference type="InterPro" id="IPR007372">
    <property type="entry name" value="Lipid/polyisoprenoid-bd_YceI"/>
</dbReference>
<sequence length="180" mass="19620">MTITPTLGELSGDYALDTAHTRIGFVARHTIGPKVRGRFEEFEGGGRLDGDDPSKSHLRLTIQAGSIQTGNAKRDDLLRGRFLNLHDHPTITFTSTGARQVGETAFELTGDLTIRGVTKPVTVALEQTGTEHDPRGKVRIRFKGNTVINRADWGVNWTAAAGLVGKKVTLEFDVTAVRRT</sequence>
<evidence type="ECO:0000313" key="4">
    <source>
        <dbReference type="Proteomes" id="UP001500212"/>
    </source>
</evidence>
<organism evidence="3 4">
    <name type="scientific">Actinoallomurus liliacearum</name>
    <dbReference type="NCBI Taxonomy" id="1080073"/>
    <lineage>
        <taxon>Bacteria</taxon>
        <taxon>Bacillati</taxon>
        <taxon>Actinomycetota</taxon>
        <taxon>Actinomycetes</taxon>
        <taxon>Streptosporangiales</taxon>
        <taxon>Thermomonosporaceae</taxon>
        <taxon>Actinoallomurus</taxon>
    </lineage>
</organism>
<dbReference type="RefSeq" id="WP_345365809.1">
    <property type="nucleotide sequence ID" value="NZ_BAABHJ010000040.1"/>
</dbReference>
<dbReference type="Pfam" id="PF04264">
    <property type="entry name" value="YceI"/>
    <property type="match status" value="1"/>
</dbReference>
<reference evidence="4" key="1">
    <citation type="journal article" date="2019" name="Int. J. Syst. Evol. Microbiol.">
        <title>The Global Catalogue of Microorganisms (GCM) 10K type strain sequencing project: providing services to taxonomists for standard genome sequencing and annotation.</title>
        <authorList>
            <consortium name="The Broad Institute Genomics Platform"/>
            <consortium name="The Broad Institute Genome Sequencing Center for Infectious Disease"/>
            <person name="Wu L."/>
            <person name="Ma J."/>
        </authorList>
    </citation>
    <scope>NUCLEOTIDE SEQUENCE [LARGE SCALE GENOMIC DNA]</scope>
    <source>
        <strain evidence="4">JCM 17938</strain>
    </source>
</reference>
<feature type="domain" description="Lipid/polyisoprenoid-binding YceI-like" evidence="2">
    <location>
        <begin position="13"/>
        <end position="177"/>
    </location>
</feature>
<dbReference type="PANTHER" id="PTHR34406">
    <property type="entry name" value="PROTEIN YCEI"/>
    <property type="match status" value="1"/>
</dbReference>
<evidence type="ECO:0000313" key="3">
    <source>
        <dbReference type="EMBL" id="GAA4617568.1"/>
    </source>
</evidence>
<comment type="similarity">
    <text evidence="1">Belongs to the UPF0312 family.</text>
</comment>